<gene>
    <name evidence="2" type="ORF">FXB38_05330</name>
</gene>
<comment type="caution">
    <text evidence="2">The sequence shown here is derived from an EMBL/GenBank/DDBJ whole genome shotgun (WGS) entry which is preliminary data.</text>
</comment>
<organism evidence="2 3">
    <name type="scientific">Bradyrhizobium cytisi</name>
    <dbReference type="NCBI Taxonomy" id="515489"/>
    <lineage>
        <taxon>Bacteria</taxon>
        <taxon>Pseudomonadati</taxon>
        <taxon>Pseudomonadota</taxon>
        <taxon>Alphaproteobacteria</taxon>
        <taxon>Hyphomicrobiales</taxon>
        <taxon>Nitrobacteraceae</taxon>
        <taxon>Bradyrhizobium</taxon>
    </lineage>
</organism>
<name>A0A5S4WZJ5_9BRAD</name>
<protein>
    <submittedName>
        <fullName evidence="2">Uncharacterized protein</fullName>
    </submittedName>
</protein>
<dbReference type="Proteomes" id="UP000324853">
    <property type="component" value="Unassembled WGS sequence"/>
</dbReference>
<proteinExistence type="predicted"/>
<sequence length="150" mass="16895">MSDIHDLVAMDLCGFSLAIQAMPWNTFFYKTRHTLDDILDSSGYFNEAAENLRRNDRIEITANADGVAEAATLVVRSVTLVESRLWSQRWGAADGPPDQDPWRGRQDRSKSRAGSCCRCCGADAGRRREEAQAEEAKTFAHIRHYSEISR</sequence>
<feature type="region of interest" description="Disordered" evidence="1">
    <location>
        <begin position="90"/>
        <end position="116"/>
    </location>
</feature>
<evidence type="ECO:0000313" key="2">
    <source>
        <dbReference type="EMBL" id="TYL87034.1"/>
    </source>
</evidence>
<reference evidence="2 3" key="1">
    <citation type="submission" date="2019-08" db="EMBL/GenBank/DDBJ databases">
        <title>Bradyrhizobium hipponensis sp. nov., a rhizobium isolated from a Lupinus angustifolius root nodule in Tunisia.</title>
        <authorList>
            <person name="Off K."/>
            <person name="Rejili M."/>
            <person name="Mars M."/>
            <person name="Brachmann A."/>
            <person name="Marin M."/>
        </authorList>
    </citation>
    <scope>NUCLEOTIDE SEQUENCE [LARGE SCALE GENOMIC DNA]</scope>
    <source>
        <strain evidence="2 3">CTAW11</strain>
    </source>
</reference>
<feature type="compositionally biased region" description="Basic and acidic residues" evidence="1">
    <location>
        <begin position="100"/>
        <end position="110"/>
    </location>
</feature>
<dbReference type="EMBL" id="VSSR01000010">
    <property type="protein sequence ID" value="TYL87034.1"/>
    <property type="molecule type" value="Genomic_DNA"/>
</dbReference>
<dbReference type="AlphaFoldDB" id="A0A5S4WZJ5"/>
<evidence type="ECO:0000313" key="3">
    <source>
        <dbReference type="Proteomes" id="UP000324853"/>
    </source>
</evidence>
<keyword evidence="3" id="KW-1185">Reference proteome</keyword>
<accession>A0A5S4WZJ5</accession>
<dbReference type="RefSeq" id="WP_148749729.1">
    <property type="nucleotide sequence ID" value="NZ_VSSR01000010.1"/>
</dbReference>
<evidence type="ECO:0000256" key="1">
    <source>
        <dbReference type="SAM" id="MobiDB-lite"/>
    </source>
</evidence>